<proteinExistence type="predicted"/>
<feature type="non-terminal residue" evidence="2">
    <location>
        <position position="1"/>
    </location>
</feature>
<organism evidence="2">
    <name type="scientific">marine metagenome</name>
    <dbReference type="NCBI Taxonomy" id="408172"/>
    <lineage>
        <taxon>unclassified sequences</taxon>
        <taxon>metagenomes</taxon>
        <taxon>ecological metagenomes</taxon>
    </lineage>
</organism>
<gene>
    <name evidence="2" type="ORF">METZ01_LOCUS488549</name>
</gene>
<feature type="compositionally biased region" description="Basic and acidic residues" evidence="1">
    <location>
        <begin position="46"/>
        <end position="56"/>
    </location>
</feature>
<reference evidence="2" key="1">
    <citation type="submission" date="2018-05" db="EMBL/GenBank/DDBJ databases">
        <authorList>
            <person name="Lanie J.A."/>
            <person name="Ng W.-L."/>
            <person name="Kazmierczak K.M."/>
            <person name="Andrzejewski T.M."/>
            <person name="Davidsen T.M."/>
            <person name="Wayne K.J."/>
            <person name="Tettelin H."/>
            <person name="Glass J.I."/>
            <person name="Rusch D."/>
            <person name="Podicherti R."/>
            <person name="Tsui H.-C.T."/>
            <person name="Winkler M.E."/>
        </authorList>
    </citation>
    <scope>NUCLEOTIDE SEQUENCE</scope>
</reference>
<evidence type="ECO:0000313" key="2">
    <source>
        <dbReference type="EMBL" id="SVE35695.1"/>
    </source>
</evidence>
<sequence>KDKRLFKTKFEVDGKVVFSREAVFTRMDENHPIIPKPDSGSLVENTKGEDVSKEEFEPTLQGMKAARSWPLSPEEKVFVGRWKESDSELPNDTPFEAIWREDHTFSILYLYADENGKVEERDLTHGIWKLSGNKLYFLDLISKGTKPVPVEEQEIFECDLKRAGRDGYAFEVRTEGELTKTRGLPVERFTQSEMQPFNTPKALKGFDLSGGDDGPAVPAGKLTVEKAVEVMAWEIGKW</sequence>
<accession>A0A383CUX5</accession>
<evidence type="ECO:0000256" key="1">
    <source>
        <dbReference type="SAM" id="MobiDB-lite"/>
    </source>
</evidence>
<protein>
    <submittedName>
        <fullName evidence="2">Uncharacterized protein</fullName>
    </submittedName>
</protein>
<name>A0A383CUX5_9ZZZZ</name>
<dbReference type="AlphaFoldDB" id="A0A383CUX5"/>
<feature type="region of interest" description="Disordered" evidence="1">
    <location>
        <begin position="29"/>
        <end position="56"/>
    </location>
</feature>
<dbReference type="EMBL" id="UINC01211692">
    <property type="protein sequence ID" value="SVE35695.1"/>
    <property type="molecule type" value="Genomic_DNA"/>
</dbReference>
<feature type="non-terminal residue" evidence="2">
    <location>
        <position position="238"/>
    </location>
</feature>